<reference evidence="5 6" key="1">
    <citation type="submission" date="2020-07" db="EMBL/GenBank/DDBJ databases">
        <title>Sequencing the genomes of 1000 actinobacteria strains.</title>
        <authorList>
            <person name="Klenk H.-P."/>
        </authorList>
    </citation>
    <scope>NUCLEOTIDE SEQUENCE [LARGE SCALE GENOMIC DNA]</scope>
    <source>
        <strain evidence="5 6">DSM 42178</strain>
    </source>
</reference>
<keyword evidence="3" id="KW-0804">Transcription</keyword>
<dbReference type="EMBL" id="JACBZD010000001">
    <property type="protein sequence ID" value="NYI04252.1"/>
    <property type="molecule type" value="Genomic_DNA"/>
</dbReference>
<dbReference type="PRINTS" id="PR00035">
    <property type="entry name" value="HTHGNTR"/>
</dbReference>
<protein>
    <submittedName>
        <fullName evidence="5">GntR family transcriptional regulator</fullName>
    </submittedName>
</protein>
<evidence type="ECO:0000313" key="6">
    <source>
        <dbReference type="Proteomes" id="UP000567795"/>
    </source>
</evidence>
<dbReference type="PROSITE" id="PS50949">
    <property type="entry name" value="HTH_GNTR"/>
    <property type="match status" value="1"/>
</dbReference>
<dbReference type="InterPro" id="IPR011663">
    <property type="entry name" value="UTRA"/>
</dbReference>
<dbReference type="RefSeq" id="WP_179813175.1">
    <property type="nucleotide sequence ID" value="NZ_JACBZD010000001.1"/>
</dbReference>
<gene>
    <name evidence="5" type="ORF">FHU37_001195</name>
</gene>
<dbReference type="PANTHER" id="PTHR44846">
    <property type="entry name" value="MANNOSYL-D-GLYCERATE TRANSPORT/METABOLISM SYSTEM REPRESSOR MNGR-RELATED"/>
    <property type="match status" value="1"/>
</dbReference>
<comment type="caution">
    <text evidence="5">The sequence shown here is derived from an EMBL/GenBank/DDBJ whole genome shotgun (WGS) entry which is preliminary data.</text>
</comment>
<dbReference type="GO" id="GO:0003700">
    <property type="term" value="F:DNA-binding transcription factor activity"/>
    <property type="evidence" value="ECO:0007669"/>
    <property type="project" value="InterPro"/>
</dbReference>
<evidence type="ECO:0000313" key="5">
    <source>
        <dbReference type="EMBL" id="NYI04252.1"/>
    </source>
</evidence>
<keyword evidence="6" id="KW-1185">Reference proteome</keyword>
<dbReference type="SMART" id="SM00345">
    <property type="entry name" value="HTH_GNTR"/>
    <property type="match status" value="1"/>
</dbReference>
<dbReference type="Pfam" id="PF07702">
    <property type="entry name" value="UTRA"/>
    <property type="match status" value="1"/>
</dbReference>
<dbReference type="InterPro" id="IPR000524">
    <property type="entry name" value="Tscrpt_reg_HTH_GntR"/>
</dbReference>
<sequence length="243" mass="26980">MALPQYEWIATDLRSQIVRGELAPGDTLPAEGALAEQWGVARSTVKQALGLLRNEGLVESRQGVGTWVRERLPLARTAGERYDCALRTGRVYPAGEQADILAADVVEAPDHVAAGLGLQPRALVVRRHRVTNEDARPVATSWSFFHAAVADLAPRLLEKERIHQGTTRYLEQRTFRRPKSARDMWTSRLATAEERALLDLQDPSAVTEVRHITYDANGVPLAYEVGVTPAGRWARTEEYPLGR</sequence>
<dbReference type="InterPro" id="IPR036390">
    <property type="entry name" value="WH_DNA-bd_sf"/>
</dbReference>
<dbReference type="GO" id="GO:0003677">
    <property type="term" value="F:DNA binding"/>
    <property type="evidence" value="ECO:0007669"/>
    <property type="project" value="UniProtKB-KW"/>
</dbReference>
<dbReference type="InterPro" id="IPR028978">
    <property type="entry name" value="Chorismate_lyase_/UTRA_dom_sf"/>
</dbReference>
<evidence type="ECO:0000256" key="3">
    <source>
        <dbReference type="ARBA" id="ARBA00023163"/>
    </source>
</evidence>
<dbReference type="GO" id="GO:0045892">
    <property type="term" value="P:negative regulation of DNA-templated transcription"/>
    <property type="evidence" value="ECO:0007669"/>
    <property type="project" value="TreeGrafter"/>
</dbReference>
<evidence type="ECO:0000259" key="4">
    <source>
        <dbReference type="PROSITE" id="PS50949"/>
    </source>
</evidence>
<evidence type="ECO:0000256" key="1">
    <source>
        <dbReference type="ARBA" id="ARBA00023015"/>
    </source>
</evidence>
<dbReference type="SUPFAM" id="SSF64288">
    <property type="entry name" value="Chorismate lyase-like"/>
    <property type="match status" value="1"/>
</dbReference>
<dbReference type="PANTHER" id="PTHR44846:SF17">
    <property type="entry name" value="GNTR-FAMILY TRANSCRIPTIONAL REGULATOR"/>
    <property type="match status" value="1"/>
</dbReference>
<dbReference type="Gene3D" id="1.10.10.10">
    <property type="entry name" value="Winged helix-like DNA-binding domain superfamily/Winged helix DNA-binding domain"/>
    <property type="match status" value="1"/>
</dbReference>
<dbReference type="InterPro" id="IPR036388">
    <property type="entry name" value="WH-like_DNA-bd_sf"/>
</dbReference>
<evidence type="ECO:0000256" key="2">
    <source>
        <dbReference type="ARBA" id="ARBA00023125"/>
    </source>
</evidence>
<name>A0A853A167_9ACTN</name>
<keyword evidence="1" id="KW-0805">Transcription regulation</keyword>
<dbReference type="Gene3D" id="3.40.1410.10">
    <property type="entry name" value="Chorismate lyase-like"/>
    <property type="match status" value="1"/>
</dbReference>
<dbReference type="SMART" id="SM00866">
    <property type="entry name" value="UTRA"/>
    <property type="match status" value="1"/>
</dbReference>
<accession>A0A853A167</accession>
<proteinExistence type="predicted"/>
<feature type="domain" description="HTH gntR-type" evidence="4">
    <location>
        <begin position="3"/>
        <end position="71"/>
    </location>
</feature>
<dbReference type="InterPro" id="IPR050679">
    <property type="entry name" value="Bact_HTH_transcr_reg"/>
</dbReference>
<organism evidence="5 6">
    <name type="scientific">Allostreptomyces psammosilenae</name>
    <dbReference type="NCBI Taxonomy" id="1892865"/>
    <lineage>
        <taxon>Bacteria</taxon>
        <taxon>Bacillati</taxon>
        <taxon>Actinomycetota</taxon>
        <taxon>Actinomycetes</taxon>
        <taxon>Kitasatosporales</taxon>
        <taxon>Streptomycetaceae</taxon>
        <taxon>Allostreptomyces</taxon>
    </lineage>
</organism>
<dbReference type="AlphaFoldDB" id="A0A853A167"/>
<keyword evidence="2" id="KW-0238">DNA-binding</keyword>
<dbReference type="Proteomes" id="UP000567795">
    <property type="component" value="Unassembled WGS sequence"/>
</dbReference>
<dbReference type="CDD" id="cd07377">
    <property type="entry name" value="WHTH_GntR"/>
    <property type="match status" value="1"/>
</dbReference>
<dbReference type="SUPFAM" id="SSF46785">
    <property type="entry name" value="Winged helix' DNA-binding domain"/>
    <property type="match status" value="1"/>
</dbReference>
<dbReference type="Pfam" id="PF00392">
    <property type="entry name" value="GntR"/>
    <property type="match status" value="1"/>
</dbReference>